<dbReference type="AlphaFoldDB" id="Q7RB29"/>
<dbReference type="InParanoid" id="Q7RB29"/>
<accession>Q7RB29</accession>
<keyword evidence="1" id="KW-1133">Transmembrane helix</keyword>
<evidence type="ECO:0000256" key="1">
    <source>
        <dbReference type="SAM" id="Phobius"/>
    </source>
</evidence>
<name>Q7RB29_PLAYO</name>
<dbReference type="PaxDb" id="73239-Q7RB29"/>
<dbReference type="EMBL" id="AABL01002119">
    <property type="protein sequence ID" value="EAA18512.1"/>
    <property type="molecule type" value="Genomic_DNA"/>
</dbReference>
<evidence type="ECO:0000313" key="3">
    <source>
        <dbReference type="Proteomes" id="UP000008553"/>
    </source>
</evidence>
<keyword evidence="1" id="KW-0812">Transmembrane</keyword>
<evidence type="ECO:0000313" key="2">
    <source>
        <dbReference type="EMBL" id="EAA18512.1"/>
    </source>
</evidence>
<protein>
    <submittedName>
        <fullName evidence="2">Uncharacterized protein</fullName>
    </submittedName>
</protein>
<feature type="non-terminal residue" evidence="2">
    <location>
        <position position="24"/>
    </location>
</feature>
<reference evidence="2 3" key="1">
    <citation type="journal article" date="2002" name="Nature">
        <title>Genome sequence and comparative analysis of the model rodent malaria parasite Plasmodium yoelii yoelii.</title>
        <authorList>
            <person name="Carlton J.M."/>
            <person name="Angiuoli S.V."/>
            <person name="Suh B.B."/>
            <person name="Kooij T.W."/>
            <person name="Pertea M."/>
            <person name="Silva J.C."/>
            <person name="Ermolaeva M.D."/>
            <person name="Allen J.E."/>
            <person name="Selengut J.D."/>
            <person name="Koo H.L."/>
            <person name="Peterson J.D."/>
            <person name="Pop M."/>
            <person name="Kosack D.S."/>
            <person name="Shumway M.F."/>
            <person name="Bidwell S.L."/>
            <person name="Shallom S.J."/>
            <person name="van Aken S.E."/>
            <person name="Riedmuller S.B."/>
            <person name="Feldblyum T.V."/>
            <person name="Cho J.K."/>
            <person name="Quackenbush J."/>
            <person name="Sedegah M."/>
            <person name="Shoaibi A."/>
            <person name="Cummings L.M."/>
            <person name="Florens L."/>
            <person name="Yates J.R."/>
            <person name="Raine J.D."/>
            <person name="Sinden R.E."/>
            <person name="Harris M.A."/>
            <person name="Cunningham D.A."/>
            <person name="Preiser P.R."/>
            <person name="Bergman L.W."/>
            <person name="Vaidya A.B."/>
            <person name="van Lin L.H."/>
            <person name="Janse C.J."/>
            <person name="Waters A.P."/>
            <person name="Smith H.O."/>
            <person name="White O.R."/>
            <person name="Salzberg S.L."/>
            <person name="Venter J.C."/>
            <person name="Fraser C.M."/>
            <person name="Hoffman S.L."/>
            <person name="Gardner M.J."/>
            <person name="Carucci D.J."/>
        </authorList>
    </citation>
    <scope>NUCLEOTIDE SEQUENCE [LARGE SCALE GENOMIC DNA]</scope>
    <source>
        <strain evidence="2 3">17XNL</strain>
    </source>
</reference>
<dbReference type="Proteomes" id="UP000008553">
    <property type="component" value="Unassembled WGS sequence"/>
</dbReference>
<proteinExistence type="predicted"/>
<comment type="caution">
    <text evidence="2">The sequence shown here is derived from an EMBL/GenBank/DDBJ whole genome shotgun (WGS) entry which is preliminary data.</text>
</comment>
<sequence>MFLYLVKLLICFTITLNFILITEL</sequence>
<gene>
    <name evidence="2" type="ORF">PY06319</name>
</gene>
<feature type="transmembrane region" description="Helical" evidence="1">
    <location>
        <begin position="6"/>
        <end position="22"/>
    </location>
</feature>
<organism evidence="2 3">
    <name type="scientific">Plasmodium yoelii yoelii</name>
    <dbReference type="NCBI Taxonomy" id="73239"/>
    <lineage>
        <taxon>Eukaryota</taxon>
        <taxon>Sar</taxon>
        <taxon>Alveolata</taxon>
        <taxon>Apicomplexa</taxon>
        <taxon>Aconoidasida</taxon>
        <taxon>Haemosporida</taxon>
        <taxon>Plasmodiidae</taxon>
        <taxon>Plasmodium</taxon>
        <taxon>Plasmodium (Vinckeia)</taxon>
    </lineage>
</organism>
<keyword evidence="1" id="KW-0472">Membrane</keyword>
<keyword evidence="3" id="KW-1185">Reference proteome</keyword>